<evidence type="ECO:0000256" key="11">
    <source>
        <dbReference type="ARBA" id="ARBA00022840"/>
    </source>
</evidence>
<keyword evidence="11" id="KW-0067">ATP-binding</keyword>
<dbReference type="Pfam" id="PF02887">
    <property type="entry name" value="PK_C"/>
    <property type="match status" value="1"/>
</dbReference>
<evidence type="ECO:0000313" key="19">
    <source>
        <dbReference type="EMBL" id="CRX38066.1"/>
    </source>
</evidence>
<keyword evidence="8" id="KW-0479">Metal-binding</keyword>
<evidence type="ECO:0000256" key="4">
    <source>
        <dbReference type="ARBA" id="ARBA00008663"/>
    </source>
</evidence>
<dbReference type="Pfam" id="PF00224">
    <property type="entry name" value="PK"/>
    <property type="match status" value="1"/>
</dbReference>
<dbReference type="PRINTS" id="PR01050">
    <property type="entry name" value="PYRUVTKNASE"/>
</dbReference>
<comment type="cofactor">
    <cofactor evidence="1">
        <name>Mg(2+)</name>
        <dbReference type="ChEBI" id="CHEBI:18420"/>
    </cofactor>
</comment>
<evidence type="ECO:0000256" key="14">
    <source>
        <dbReference type="ARBA" id="ARBA00023317"/>
    </source>
</evidence>
<protein>
    <recommendedName>
        <fullName evidence="6 15">Pyruvate kinase</fullName>
        <ecNumber evidence="5 15">2.7.1.40</ecNumber>
    </recommendedName>
</protein>
<dbReference type="AlphaFoldDB" id="A0A0H5DNT7"/>
<evidence type="ECO:0000256" key="15">
    <source>
        <dbReference type="NCBIfam" id="TIGR01064"/>
    </source>
</evidence>
<dbReference type="Gene3D" id="3.20.20.60">
    <property type="entry name" value="Phosphoenolpyruvate-binding domains"/>
    <property type="match status" value="1"/>
</dbReference>
<sequence length="589" mass="64496">MEGLKRGRTKIICTIGPSVETYDMIKELVITGMDVARLNFSHGTHEEHLKRINLIKQVRSDLQKPLAIMLDTKGPEVRIGKLEGGEAKLVAGQRWILQKQEILGNSERVTVRPDVVFSHIKEGMKILFDNGYIASKVIENSGDEIVVEIINGGIIRNVKSVNIPLTSLELPILSERDVADLKFGCENDIDLIAVSFTRSAEDILAIRTLLSQMNKSHVQLIAKIENHEGITNLDTILQAADGLMVARGDLGVEVPMTQVPKLQKMMLRKCTIAGKPGITATQMLESMIKNPRPTRAEASDVANAIYDATSAVMLSGETAMGDYPIECVSVMESIALETEADFDYDNFFAQHASKTQNDIASAVTSATIKTAYSLNAKAIFAFTSSGITARLLSRLKPKIPIIAMTSSERCYHQMAVLWGVIPLLSSPCDNFSTAYEKLSSTALEMGLVSFGDLVVVTAGAPFGVSGTTNAIVVQNIGDILVRGVKGFGEKAFGRIKRLMSIEGVTPYSCKGRVIIVPRWEEAFKPYALEATAVILQNLSDDDESETRWLEYCSMAKKTCVTGALDHMNQLKDETFVTVDPAKAVIYREK</sequence>
<dbReference type="Proteomes" id="UP000220251">
    <property type="component" value="Unassembled WGS sequence"/>
</dbReference>
<keyword evidence="12 16" id="KW-0460">Magnesium</keyword>
<keyword evidence="10 16" id="KW-0418">Kinase</keyword>
<evidence type="ECO:0000256" key="12">
    <source>
        <dbReference type="ARBA" id="ARBA00022842"/>
    </source>
</evidence>
<dbReference type="GO" id="GO:0000287">
    <property type="term" value="F:magnesium ion binding"/>
    <property type="evidence" value="ECO:0007669"/>
    <property type="project" value="UniProtKB-UniRule"/>
</dbReference>
<comment type="catalytic activity">
    <reaction evidence="16">
        <text>pyruvate + ATP = phosphoenolpyruvate + ADP + H(+)</text>
        <dbReference type="Rhea" id="RHEA:18157"/>
        <dbReference type="ChEBI" id="CHEBI:15361"/>
        <dbReference type="ChEBI" id="CHEBI:15378"/>
        <dbReference type="ChEBI" id="CHEBI:30616"/>
        <dbReference type="ChEBI" id="CHEBI:58702"/>
        <dbReference type="ChEBI" id="CHEBI:456216"/>
        <dbReference type="EC" id="2.7.1.40"/>
    </reaction>
</comment>
<evidence type="ECO:0000256" key="13">
    <source>
        <dbReference type="ARBA" id="ARBA00023152"/>
    </source>
</evidence>
<evidence type="ECO:0000259" key="17">
    <source>
        <dbReference type="Pfam" id="PF00224"/>
    </source>
</evidence>
<evidence type="ECO:0000256" key="2">
    <source>
        <dbReference type="ARBA" id="ARBA00001958"/>
    </source>
</evidence>
<evidence type="ECO:0000256" key="7">
    <source>
        <dbReference type="ARBA" id="ARBA00022679"/>
    </source>
</evidence>
<organism evidence="19 20">
    <name type="scientific">Estrella lausannensis</name>
    <dbReference type="NCBI Taxonomy" id="483423"/>
    <lineage>
        <taxon>Bacteria</taxon>
        <taxon>Pseudomonadati</taxon>
        <taxon>Chlamydiota</taxon>
        <taxon>Chlamydiia</taxon>
        <taxon>Parachlamydiales</taxon>
        <taxon>Candidatus Criblamydiaceae</taxon>
        <taxon>Estrella</taxon>
    </lineage>
</organism>
<comment type="similarity">
    <text evidence="4 16">Belongs to the pyruvate kinase family.</text>
</comment>
<dbReference type="InterPro" id="IPR040442">
    <property type="entry name" value="Pyrv_kinase-like_dom_sf"/>
</dbReference>
<dbReference type="InterPro" id="IPR036918">
    <property type="entry name" value="Pyrv_Knase_C_sf"/>
</dbReference>
<dbReference type="FunFam" id="3.20.20.60:FF:000025">
    <property type="entry name" value="Pyruvate kinase"/>
    <property type="match status" value="1"/>
</dbReference>
<evidence type="ECO:0000256" key="16">
    <source>
        <dbReference type="RuleBase" id="RU000504"/>
    </source>
</evidence>
<keyword evidence="7 16" id="KW-0808">Transferase</keyword>
<keyword evidence="9" id="KW-0547">Nucleotide-binding</keyword>
<dbReference type="PROSITE" id="PS00110">
    <property type="entry name" value="PYRUVATE_KINASE"/>
    <property type="match status" value="1"/>
</dbReference>
<dbReference type="SUPFAM" id="SSF51621">
    <property type="entry name" value="Phosphoenolpyruvate/pyruvate domain"/>
    <property type="match status" value="1"/>
</dbReference>
<dbReference type="InterPro" id="IPR001697">
    <property type="entry name" value="Pyr_Knase"/>
</dbReference>
<feature type="domain" description="Pyruvate kinase barrel" evidence="17">
    <location>
        <begin position="8"/>
        <end position="328"/>
    </location>
</feature>
<evidence type="ECO:0000256" key="8">
    <source>
        <dbReference type="ARBA" id="ARBA00022723"/>
    </source>
</evidence>
<feature type="domain" description="Pyruvate kinase C-terminal" evidence="18">
    <location>
        <begin position="362"/>
        <end position="473"/>
    </location>
</feature>
<dbReference type="UniPathway" id="UPA00109">
    <property type="reaction ID" value="UER00188"/>
</dbReference>
<dbReference type="EC" id="2.7.1.40" evidence="5 15"/>
<name>A0A0H5DNT7_9BACT</name>
<dbReference type="NCBIfam" id="NF004978">
    <property type="entry name" value="PRK06354.1"/>
    <property type="match status" value="1"/>
</dbReference>
<evidence type="ECO:0000256" key="3">
    <source>
        <dbReference type="ARBA" id="ARBA00004997"/>
    </source>
</evidence>
<dbReference type="GO" id="GO:0005524">
    <property type="term" value="F:ATP binding"/>
    <property type="evidence" value="ECO:0007669"/>
    <property type="project" value="UniProtKB-KW"/>
</dbReference>
<gene>
    <name evidence="19" type="primary">pyk</name>
    <name evidence="19" type="ORF">ELAC_0714</name>
</gene>
<evidence type="ECO:0000256" key="1">
    <source>
        <dbReference type="ARBA" id="ARBA00001946"/>
    </source>
</evidence>
<dbReference type="PANTHER" id="PTHR11817">
    <property type="entry name" value="PYRUVATE KINASE"/>
    <property type="match status" value="1"/>
</dbReference>
<dbReference type="NCBIfam" id="NF004491">
    <property type="entry name" value="PRK05826.1"/>
    <property type="match status" value="1"/>
</dbReference>
<dbReference type="InterPro" id="IPR015793">
    <property type="entry name" value="Pyrv_Knase_brl"/>
</dbReference>
<dbReference type="NCBIfam" id="TIGR01064">
    <property type="entry name" value="pyruv_kin"/>
    <property type="match status" value="1"/>
</dbReference>
<reference evidence="20" key="1">
    <citation type="submission" date="2015-06" db="EMBL/GenBank/DDBJ databases">
        <authorList>
            <person name="Bertelli C."/>
        </authorList>
    </citation>
    <scope>NUCLEOTIDE SEQUENCE [LARGE SCALE GENOMIC DNA]</scope>
    <source>
        <strain evidence="20">CRIB-30</strain>
    </source>
</reference>
<dbReference type="Gene3D" id="3.40.1380.20">
    <property type="entry name" value="Pyruvate kinase, C-terminal domain"/>
    <property type="match status" value="1"/>
</dbReference>
<evidence type="ECO:0000259" key="18">
    <source>
        <dbReference type="Pfam" id="PF02887"/>
    </source>
</evidence>
<dbReference type="GO" id="GO:0030955">
    <property type="term" value="F:potassium ion binding"/>
    <property type="evidence" value="ECO:0007669"/>
    <property type="project" value="UniProtKB-UniRule"/>
</dbReference>
<dbReference type="InterPro" id="IPR018209">
    <property type="entry name" value="Pyrv_Knase_AS"/>
</dbReference>
<dbReference type="Gene3D" id="2.40.33.10">
    <property type="entry name" value="PK beta-barrel domain-like"/>
    <property type="match status" value="1"/>
</dbReference>
<dbReference type="GO" id="GO:0016301">
    <property type="term" value="F:kinase activity"/>
    <property type="evidence" value="ECO:0007669"/>
    <property type="project" value="UniProtKB-KW"/>
</dbReference>
<evidence type="ECO:0000313" key="20">
    <source>
        <dbReference type="Proteomes" id="UP000220251"/>
    </source>
</evidence>
<comment type="pathway">
    <text evidence="3 16">Carbohydrate degradation; glycolysis; pyruvate from D-glyceraldehyde 3-phosphate: step 5/5.</text>
</comment>
<dbReference type="SUPFAM" id="SSF52935">
    <property type="entry name" value="PK C-terminal domain-like"/>
    <property type="match status" value="1"/>
</dbReference>
<proteinExistence type="inferred from homology"/>
<dbReference type="InterPro" id="IPR015813">
    <property type="entry name" value="Pyrv/PenolPyrv_kinase-like_dom"/>
</dbReference>
<keyword evidence="20" id="KW-1185">Reference proteome</keyword>
<keyword evidence="13 16" id="KW-0324">Glycolysis</keyword>
<dbReference type="InterPro" id="IPR015806">
    <property type="entry name" value="Pyrv_Knase_insert_dom_sf"/>
</dbReference>
<comment type="cofactor">
    <cofactor evidence="2">
        <name>K(+)</name>
        <dbReference type="ChEBI" id="CHEBI:29103"/>
    </cofactor>
</comment>
<dbReference type="RefSeq" id="WP_098037920.1">
    <property type="nucleotide sequence ID" value="NZ_CWGJ01000011.1"/>
</dbReference>
<evidence type="ECO:0000256" key="9">
    <source>
        <dbReference type="ARBA" id="ARBA00022741"/>
    </source>
</evidence>
<keyword evidence="14 19" id="KW-0670">Pyruvate</keyword>
<evidence type="ECO:0000256" key="6">
    <source>
        <dbReference type="ARBA" id="ARBA00018587"/>
    </source>
</evidence>
<dbReference type="OrthoDB" id="9812123at2"/>
<dbReference type="GO" id="GO:0004743">
    <property type="term" value="F:pyruvate kinase activity"/>
    <property type="evidence" value="ECO:0007669"/>
    <property type="project" value="UniProtKB-UniRule"/>
</dbReference>
<evidence type="ECO:0000256" key="5">
    <source>
        <dbReference type="ARBA" id="ARBA00012142"/>
    </source>
</evidence>
<dbReference type="SUPFAM" id="SSF50800">
    <property type="entry name" value="PK beta-barrel domain-like"/>
    <property type="match status" value="1"/>
</dbReference>
<evidence type="ECO:0000256" key="10">
    <source>
        <dbReference type="ARBA" id="ARBA00022777"/>
    </source>
</evidence>
<dbReference type="InterPro" id="IPR011037">
    <property type="entry name" value="Pyrv_Knase-like_insert_dom_sf"/>
</dbReference>
<dbReference type="EMBL" id="CWGJ01000011">
    <property type="protein sequence ID" value="CRX38066.1"/>
    <property type="molecule type" value="Genomic_DNA"/>
</dbReference>
<dbReference type="InterPro" id="IPR015795">
    <property type="entry name" value="Pyrv_Knase_C"/>
</dbReference>
<accession>A0A0H5DNT7</accession>